<dbReference type="SUPFAM" id="SSF52091">
    <property type="entry name" value="SpoIIaa-like"/>
    <property type="match status" value="1"/>
</dbReference>
<organism evidence="4 5">
    <name type="scientific">Mycolicibacterium litorale</name>
    <dbReference type="NCBI Taxonomy" id="758802"/>
    <lineage>
        <taxon>Bacteria</taxon>
        <taxon>Bacillati</taxon>
        <taxon>Actinomycetota</taxon>
        <taxon>Actinomycetes</taxon>
        <taxon>Mycobacteriales</taxon>
        <taxon>Mycobacteriaceae</taxon>
        <taxon>Mycolicibacterium</taxon>
    </lineage>
</organism>
<comment type="similarity">
    <text evidence="1 2">Belongs to the anti-sigma-factor antagonist family.</text>
</comment>
<gene>
    <name evidence="4" type="ORF">MLIT_43960</name>
</gene>
<dbReference type="Proteomes" id="UP000466607">
    <property type="component" value="Chromosome"/>
</dbReference>
<dbReference type="Gene3D" id="3.30.750.24">
    <property type="entry name" value="STAS domain"/>
    <property type="match status" value="1"/>
</dbReference>
<evidence type="ECO:0000313" key="4">
    <source>
        <dbReference type="EMBL" id="BBY18804.1"/>
    </source>
</evidence>
<evidence type="ECO:0000256" key="1">
    <source>
        <dbReference type="ARBA" id="ARBA00009013"/>
    </source>
</evidence>
<keyword evidence="5" id="KW-1185">Reference proteome</keyword>
<dbReference type="AlphaFoldDB" id="A0AAD1INP0"/>
<dbReference type="Pfam" id="PF01740">
    <property type="entry name" value="STAS"/>
    <property type="match status" value="1"/>
</dbReference>
<dbReference type="PANTHER" id="PTHR33495">
    <property type="entry name" value="ANTI-SIGMA FACTOR ANTAGONIST TM_1081-RELATED-RELATED"/>
    <property type="match status" value="1"/>
</dbReference>
<dbReference type="PROSITE" id="PS50801">
    <property type="entry name" value="STAS"/>
    <property type="match status" value="1"/>
</dbReference>
<evidence type="ECO:0000259" key="3">
    <source>
        <dbReference type="PROSITE" id="PS50801"/>
    </source>
</evidence>
<sequence>MRQQGRLARMQALEVEHDVRADAVVVHVRGDVDSMSVDTLNTHLAKARMNALGHDGHLVLIDLSGVTYFGSAALTAVLSCHEDGLAEGIAVVLVADQPYVKQPIEITGLDRVLETYPTIEAALRSRGQDPGGRTPR</sequence>
<dbReference type="InterPro" id="IPR002645">
    <property type="entry name" value="STAS_dom"/>
</dbReference>
<name>A0AAD1INP0_9MYCO</name>
<dbReference type="GO" id="GO:0043856">
    <property type="term" value="F:anti-sigma factor antagonist activity"/>
    <property type="evidence" value="ECO:0007669"/>
    <property type="project" value="InterPro"/>
</dbReference>
<dbReference type="NCBIfam" id="TIGR00377">
    <property type="entry name" value="ant_ant_sig"/>
    <property type="match status" value="1"/>
</dbReference>
<evidence type="ECO:0000256" key="2">
    <source>
        <dbReference type="RuleBase" id="RU003749"/>
    </source>
</evidence>
<dbReference type="CDD" id="cd07043">
    <property type="entry name" value="STAS_anti-anti-sigma_factors"/>
    <property type="match status" value="1"/>
</dbReference>
<reference evidence="4 5" key="1">
    <citation type="journal article" date="2019" name="Emerg. Microbes Infect.">
        <title>Comprehensive subspecies identification of 175 nontuberculous mycobacteria species based on 7547 genomic profiles.</title>
        <authorList>
            <person name="Matsumoto Y."/>
            <person name="Kinjo T."/>
            <person name="Motooka D."/>
            <person name="Nabeya D."/>
            <person name="Jung N."/>
            <person name="Uechi K."/>
            <person name="Horii T."/>
            <person name="Iida T."/>
            <person name="Fujita J."/>
            <person name="Nakamura S."/>
        </authorList>
    </citation>
    <scope>NUCLEOTIDE SEQUENCE [LARGE SCALE GENOMIC DNA]</scope>
    <source>
        <strain evidence="4 5">JCM 17423</strain>
    </source>
</reference>
<dbReference type="InterPro" id="IPR036513">
    <property type="entry name" value="STAS_dom_sf"/>
</dbReference>
<dbReference type="InterPro" id="IPR003658">
    <property type="entry name" value="Anti-sigma_ant"/>
</dbReference>
<dbReference type="PANTHER" id="PTHR33495:SF2">
    <property type="entry name" value="ANTI-SIGMA FACTOR ANTAGONIST TM_1081-RELATED"/>
    <property type="match status" value="1"/>
</dbReference>
<protein>
    <recommendedName>
        <fullName evidence="2">Anti-sigma factor antagonist</fullName>
    </recommendedName>
</protein>
<dbReference type="EMBL" id="AP022586">
    <property type="protein sequence ID" value="BBY18804.1"/>
    <property type="molecule type" value="Genomic_DNA"/>
</dbReference>
<proteinExistence type="inferred from homology"/>
<feature type="domain" description="STAS" evidence="3">
    <location>
        <begin position="13"/>
        <end position="126"/>
    </location>
</feature>
<accession>A0AAD1INP0</accession>
<evidence type="ECO:0000313" key="5">
    <source>
        <dbReference type="Proteomes" id="UP000466607"/>
    </source>
</evidence>